<reference evidence="1 2" key="1">
    <citation type="submission" date="2021-12" db="EMBL/GenBank/DDBJ databases">
        <title>Discovery of the Pendulisporaceae a myxobacterial family with distinct sporulation behavior and unique specialized metabolism.</title>
        <authorList>
            <person name="Garcia R."/>
            <person name="Popoff A."/>
            <person name="Bader C.D."/>
            <person name="Loehr J."/>
            <person name="Walesch S."/>
            <person name="Walt C."/>
            <person name="Boldt J."/>
            <person name="Bunk B."/>
            <person name="Haeckl F.J.F.P.J."/>
            <person name="Gunesch A.P."/>
            <person name="Birkelbach J."/>
            <person name="Nuebel U."/>
            <person name="Pietschmann T."/>
            <person name="Bach T."/>
            <person name="Mueller R."/>
        </authorList>
    </citation>
    <scope>NUCLEOTIDE SEQUENCE [LARGE SCALE GENOMIC DNA]</scope>
    <source>
        <strain evidence="1 2">MSr12523</strain>
    </source>
</reference>
<protein>
    <recommendedName>
        <fullName evidence="3">Co-chaperone DjlA N-terminal domain-containing protein</fullName>
    </recommendedName>
</protein>
<dbReference type="EMBL" id="CP089982">
    <property type="protein sequence ID" value="WXA99120.1"/>
    <property type="molecule type" value="Genomic_DNA"/>
</dbReference>
<organism evidence="1 2">
    <name type="scientific">Pendulispora brunnea</name>
    <dbReference type="NCBI Taxonomy" id="2905690"/>
    <lineage>
        <taxon>Bacteria</taxon>
        <taxon>Pseudomonadati</taxon>
        <taxon>Myxococcota</taxon>
        <taxon>Myxococcia</taxon>
        <taxon>Myxococcales</taxon>
        <taxon>Sorangiineae</taxon>
        <taxon>Pendulisporaceae</taxon>
        <taxon>Pendulispora</taxon>
    </lineage>
</organism>
<dbReference type="InterPro" id="IPR029024">
    <property type="entry name" value="TerB-like"/>
</dbReference>
<name>A0ABZ2KKD3_9BACT</name>
<sequence length="108" mass="11887">MNVSADEMPTDDVNAVEARFTSMLAQIFADGIITDEERVTLWTAVTAGGLDAARVDVLLLDFLRAQFTEFAADGFISADERSRLTLMVNVLGISDMHLPPEIRRALKD</sequence>
<proteinExistence type="predicted"/>
<dbReference type="RefSeq" id="WP_394849753.1">
    <property type="nucleotide sequence ID" value="NZ_CP089982.1"/>
</dbReference>
<evidence type="ECO:0008006" key="3">
    <source>
        <dbReference type="Google" id="ProtNLM"/>
    </source>
</evidence>
<gene>
    <name evidence="1" type="ORF">LZC95_20145</name>
</gene>
<keyword evidence="2" id="KW-1185">Reference proteome</keyword>
<evidence type="ECO:0000313" key="2">
    <source>
        <dbReference type="Proteomes" id="UP001379533"/>
    </source>
</evidence>
<dbReference type="SUPFAM" id="SSF158682">
    <property type="entry name" value="TerB-like"/>
    <property type="match status" value="1"/>
</dbReference>
<evidence type="ECO:0000313" key="1">
    <source>
        <dbReference type="EMBL" id="WXA99120.1"/>
    </source>
</evidence>
<dbReference type="Proteomes" id="UP001379533">
    <property type="component" value="Chromosome"/>
</dbReference>
<accession>A0ABZ2KKD3</accession>